<accession>A0A1L7WRC4</accession>
<dbReference type="GO" id="GO:0008237">
    <property type="term" value="F:metallopeptidase activity"/>
    <property type="evidence" value="ECO:0007669"/>
    <property type="project" value="TreeGrafter"/>
</dbReference>
<dbReference type="InterPro" id="IPR053000">
    <property type="entry name" value="WSS1-like_metalloprotease"/>
</dbReference>
<keyword evidence="9" id="KW-1185">Reference proteome</keyword>
<evidence type="ECO:0000256" key="2">
    <source>
        <dbReference type="ARBA" id="ARBA00022771"/>
    </source>
</evidence>
<gene>
    <name evidence="8" type="ORF">PAC_05207</name>
</gene>
<feature type="domain" description="RanBP2-type" evidence="6">
    <location>
        <begin position="363"/>
        <end position="392"/>
    </location>
</feature>
<feature type="domain" description="WLM" evidence="7">
    <location>
        <begin position="1"/>
        <end position="195"/>
    </location>
</feature>
<evidence type="ECO:0000259" key="7">
    <source>
        <dbReference type="PROSITE" id="PS51397"/>
    </source>
</evidence>
<dbReference type="GO" id="GO:0008270">
    <property type="term" value="F:zinc ion binding"/>
    <property type="evidence" value="ECO:0007669"/>
    <property type="project" value="UniProtKB-KW"/>
</dbReference>
<reference evidence="8 9" key="1">
    <citation type="submission" date="2016-03" db="EMBL/GenBank/DDBJ databases">
        <authorList>
            <person name="Ploux O."/>
        </authorList>
    </citation>
    <scope>NUCLEOTIDE SEQUENCE [LARGE SCALE GENOMIC DNA]</scope>
    <source>
        <strain evidence="8 9">UAMH 11012</strain>
    </source>
</reference>
<keyword evidence="1" id="KW-0479">Metal-binding</keyword>
<evidence type="ECO:0000256" key="1">
    <source>
        <dbReference type="ARBA" id="ARBA00022723"/>
    </source>
</evidence>
<dbReference type="AlphaFoldDB" id="A0A1L7WRC4"/>
<sequence>MPEIDALVSQYSHLDKFPREKDAILSLKKIASLVKPIMRARGWTVGTLAEFYPEQQNLLGINYNRGQKICLRLRYPGDKNQFLPLEQVVDTMLHELSHNVIGPHNAEFHALWDQLRKEYEGLLSKGYTGEGFLSEGHRLGGSRVSRDEARRIARNAAEKRRTLTAGSGQKLGGRPVPAGTDIRRVIVDAIERRSTVLKGCGAGGEKSDQEIKDLADDATRNGFRTKADMDEANERAIQQALWDLVQEDEKKEYGANYIPPTQANPTGNGGGDVGPSGSIKKEPIKKEGIKREASSSPTAVRSKPPPIRQNPGRPVSRLVTENAAKMAKKPKILPTRTAIPPAIPSSSKPTLPSAPDPPSPRLCPSGWTCPVCTLHNPIGFLACDACTSERPLEVTQKIADADRRKVVTSQPAGVLPQTWTCSRCSTNMEQNWWTCSTCGKMKDKS</sequence>
<dbReference type="GO" id="GO:0006281">
    <property type="term" value="P:DNA repair"/>
    <property type="evidence" value="ECO:0007669"/>
    <property type="project" value="TreeGrafter"/>
</dbReference>
<evidence type="ECO:0000313" key="9">
    <source>
        <dbReference type="Proteomes" id="UP000184330"/>
    </source>
</evidence>
<proteinExistence type="predicted"/>
<dbReference type="EMBL" id="FJOG01000006">
    <property type="protein sequence ID" value="CZR55320.1"/>
    <property type="molecule type" value="Genomic_DNA"/>
</dbReference>
<dbReference type="PANTHER" id="PTHR46622:SF1">
    <property type="entry name" value="DNA-DEPENDENT METALLOPROTEASE WSS1"/>
    <property type="match status" value="1"/>
</dbReference>
<dbReference type="GO" id="GO:0005634">
    <property type="term" value="C:nucleus"/>
    <property type="evidence" value="ECO:0007669"/>
    <property type="project" value="TreeGrafter"/>
</dbReference>
<dbReference type="STRING" id="576137.A0A1L7WRC4"/>
<dbReference type="PROSITE" id="PS50199">
    <property type="entry name" value="ZF_RANBP2_2"/>
    <property type="match status" value="1"/>
</dbReference>
<protein>
    <submittedName>
        <fullName evidence="8">Related to WSS1 Protein involved in sister chromatid separation and segregation</fullName>
    </submittedName>
</protein>
<evidence type="ECO:0000256" key="5">
    <source>
        <dbReference type="SAM" id="MobiDB-lite"/>
    </source>
</evidence>
<feature type="region of interest" description="Disordered" evidence="5">
    <location>
        <begin position="255"/>
        <end position="360"/>
    </location>
</feature>
<evidence type="ECO:0000256" key="3">
    <source>
        <dbReference type="ARBA" id="ARBA00022833"/>
    </source>
</evidence>
<keyword evidence="2 4" id="KW-0863">Zinc-finger</keyword>
<dbReference type="Gene3D" id="2.30.30.380">
    <property type="entry name" value="Zn-finger domain of Sec23/24"/>
    <property type="match status" value="1"/>
</dbReference>
<evidence type="ECO:0000256" key="4">
    <source>
        <dbReference type="PROSITE-ProRule" id="PRU00322"/>
    </source>
</evidence>
<evidence type="ECO:0000259" key="6">
    <source>
        <dbReference type="PROSITE" id="PS50199"/>
    </source>
</evidence>
<dbReference type="OrthoDB" id="261960at2759"/>
<name>A0A1L7WRC4_9HELO</name>
<dbReference type="PROSITE" id="PS51397">
    <property type="entry name" value="WLM"/>
    <property type="match status" value="1"/>
</dbReference>
<dbReference type="PANTHER" id="PTHR46622">
    <property type="entry name" value="DNA-DEPENDENT METALLOPROTEASE WSS1"/>
    <property type="match status" value="1"/>
</dbReference>
<dbReference type="Proteomes" id="UP000184330">
    <property type="component" value="Unassembled WGS sequence"/>
</dbReference>
<feature type="compositionally biased region" description="Low complexity" evidence="5">
    <location>
        <begin position="338"/>
        <end position="351"/>
    </location>
</feature>
<evidence type="ECO:0000313" key="8">
    <source>
        <dbReference type="EMBL" id="CZR55320.1"/>
    </source>
</evidence>
<dbReference type="InterPro" id="IPR001876">
    <property type="entry name" value="Znf_RanBP2"/>
</dbReference>
<dbReference type="PROSITE" id="PS01358">
    <property type="entry name" value="ZF_RANBP2_1"/>
    <property type="match status" value="1"/>
</dbReference>
<organism evidence="8 9">
    <name type="scientific">Phialocephala subalpina</name>
    <dbReference type="NCBI Taxonomy" id="576137"/>
    <lineage>
        <taxon>Eukaryota</taxon>
        <taxon>Fungi</taxon>
        <taxon>Dikarya</taxon>
        <taxon>Ascomycota</taxon>
        <taxon>Pezizomycotina</taxon>
        <taxon>Leotiomycetes</taxon>
        <taxon>Helotiales</taxon>
        <taxon>Mollisiaceae</taxon>
        <taxon>Phialocephala</taxon>
        <taxon>Phialocephala fortinii species complex</taxon>
    </lineage>
</organism>
<dbReference type="Pfam" id="PF08325">
    <property type="entry name" value="WLM"/>
    <property type="match status" value="1"/>
</dbReference>
<feature type="compositionally biased region" description="Basic and acidic residues" evidence="5">
    <location>
        <begin position="279"/>
        <end position="293"/>
    </location>
</feature>
<keyword evidence="3" id="KW-0862">Zinc</keyword>
<dbReference type="InterPro" id="IPR013536">
    <property type="entry name" value="WLM_dom"/>
</dbReference>